<evidence type="ECO:0000256" key="4">
    <source>
        <dbReference type="ARBA" id="ARBA00022989"/>
    </source>
</evidence>
<feature type="transmembrane region" description="Helical" evidence="10">
    <location>
        <begin position="545"/>
        <end position="564"/>
    </location>
</feature>
<dbReference type="GO" id="GO:0008528">
    <property type="term" value="F:G protein-coupled peptide receptor activity"/>
    <property type="evidence" value="ECO:0007669"/>
    <property type="project" value="TreeGrafter"/>
</dbReference>
<evidence type="ECO:0000313" key="13">
    <source>
        <dbReference type="Proteomes" id="UP001283361"/>
    </source>
</evidence>
<dbReference type="CDD" id="cd00637">
    <property type="entry name" value="7tm_classA_rhodopsin-like"/>
    <property type="match status" value="1"/>
</dbReference>
<keyword evidence="6 10" id="KW-0472">Membrane</keyword>
<proteinExistence type="predicted"/>
<dbReference type="SUPFAM" id="SSF81321">
    <property type="entry name" value="Family A G protein-coupled receptor-like"/>
    <property type="match status" value="1"/>
</dbReference>
<keyword evidence="2" id="KW-1003">Cell membrane</keyword>
<evidence type="ECO:0000313" key="12">
    <source>
        <dbReference type="EMBL" id="KAK3786303.1"/>
    </source>
</evidence>
<feature type="region of interest" description="Disordered" evidence="9">
    <location>
        <begin position="403"/>
        <end position="487"/>
    </location>
</feature>
<evidence type="ECO:0000256" key="2">
    <source>
        <dbReference type="ARBA" id="ARBA00022475"/>
    </source>
</evidence>
<name>A0AAE1AET2_9GAST</name>
<dbReference type="PANTHER" id="PTHR24230:SF75">
    <property type="entry name" value="RELAXIN FAMILY PEPTIDE RECEPTOR 3"/>
    <property type="match status" value="1"/>
</dbReference>
<feature type="transmembrane region" description="Helical" evidence="10">
    <location>
        <begin position="149"/>
        <end position="170"/>
    </location>
</feature>
<feature type="transmembrane region" description="Helical" evidence="10">
    <location>
        <begin position="501"/>
        <end position="525"/>
    </location>
</feature>
<evidence type="ECO:0000256" key="5">
    <source>
        <dbReference type="ARBA" id="ARBA00023040"/>
    </source>
</evidence>
<dbReference type="InterPro" id="IPR000276">
    <property type="entry name" value="GPCR_Rhodpsn"/>
</dbReference>
<dbReference type="PRINTS" id="PR00237">
    <property type="entry name" value="GPCRRHODOPSN"/>
</dbReference>
<evidence type="ECO:0000256" key="10">
    <source>
        <dbReference type="SAM" id="Phobius"/>
    </source>
</evidence>
<dbReference type="GO" id="GO:0005886">
    <property type="term" value="C:plasma membrane"/>
    <property type="evidence" value="ECO:0007669"/>
    <property type="project" value="UniProtKB-SubCell"/>
</dbReference>
<dbReference type="Gene3D" id="1.20.1070.10">
    <property type="entry name" value="Rhodopsin 7-helix transmembrane proteins"/>
    <property type="match status" value="2"/>
</dbReference>
<feature type="transmembrane region" description="Helical" evidence="10">
    <location>
        <begin position="80"/>
        <end position="101"/>
    </location>
</feature>
<protein>
    <recommendedName>
        <fullName evidence="11">G-protein coupled receptors family 1 profile domain-containing protein</fullName>
    </recommendedName>
</protein>
<keyword evidence="5" id="KW-0297">G-protein coupled receptor</keyword>
<comment type="caution">
    <text evidence="12">The sequence shown here is derived from an EMBL/GenBank/DDBJ whole genome shotgun (WGS) entry which is preliminary data.</text>
</comment>
<feature type="transmembrane region" description="Helical" evidence="10">
    <location>
        <begin position="190"/>
        <end position="213"/>
    </location>
</feature>
<dbReference type="InterPro" id="IPR017452">
    <property type="entry name" value="GPCR_Rhodpsn_7TM"/>
</dbReference>
<dbReference type="PANTHER" id="PTHR24230">
    <property type="entry name" value="G-PROTEIN COUPLED RECEPTOR"/>
    <property type="match status" value="1"/>
</dbReference>
<evidence type="ECO:0000256" key="8">
    <source>
        <dbReference type="ARBA" id="ARBA00023224"/>
    </source>
</evidence>
<keyword evidence="3 10" id="KW-0812">Transmembrane</keyword>
<evidence type="ECO:0000256" key="6">
    <source>
        <dbReference type="ARBA" id="ARBA00023136"/>
    </source>
</evidence>
<feature type="transmembrane region" description="Helical" evidence="10">
    <location>
        <begin position="37"/>
        <end position="59"/>
    </location>
</feature>
<evidence type="ECO:0000259" key="11">
    <source>
        <dbReference type="PROSITE" id="PS50262"/>
    </source>
</evidence>
<feature type="compositionally biased region" description="Basic and acidic residues" evidence="9">
    <location>
        <begin position="448"/>
        <end position="466"/>
    </location>
</feature>
<dbReference type="Pfam" id="PF00001">
    <property type="entry name" value="7tm_1"/>
    <property type="match status" value="1"/>
</dbReference>
<dbReference type="GO" id="GO:0007218">
    <property type="term" value="P:neuropeptide signaling pathway"/>
    <property type="evidence" value="ECO:0007669"/>
    <property type="project" value="TreeGrafter"/>
</dbReference>
<dbReference type="PROSITE" id="PS50262">
    <property type="entry name" value="G_PROTEIN_RECEP_F1_2"/>
    <property type="match status" value="1"/>
</dbReference>
<dbReference type="EMBL" id="JAWDGP010001977">
    <property type="protein sequence ID" value="KAK3786303.1"/>
    <property type="molecule type" value="Genomic_DNA"/>
</dbReference>
<evidence type="ECO:0000256" key="3">
    <source>
        <dbReference type="ARBA" id="ARBA00022692"/>
    </source>
</evidence>
<keyword evidence="13" id="KW-1185">Reference proteome</keyword>
<feature type="region of interest" description="Disordered" evidence="9">
    <location>
        <begin position="350"/>
        <end position="379"/>
    </location>
</feature>
<gene>
    <name evidence="12" type="ORF">RRG08_057681</name>
</gene>
<feature type="compositionally biased region" description="Basic residues" evidence="9">
    <location>
        <begin position="476"/>
        <end position="487"/>
    </location>
</feature>
<feature type="domain" description="G-protein coupled receptors family 1 profile" evidence="11">
    <location>
        <begin position="50"/>
        <end position="561"/>
    </location>
</feature>
<keyword evidence="7" id="KW-0675">Receptor</keyword>
<keyword evidence="8" id="KW-0807">Transducer</keyword>
<dbReference type="AlphaFoldDB" id="A0AAE1AET2"/>
<sequence length="683" mass="76691">MSMGDSSSEMDHVITSEAPQKQPSYPWLEAVNNFNSYYSIPVVVIVGLAGNLLALTAFLCSPLRRVTTSVYLAGQAFTDLLFLTFLGINWLASIQIDVFALPGLCQTLVYVTYVVSFLSLWLIVALTFDLYSSIKWRCVHRRISRPSRALAIALGLVLTGCGTYAFSFWLTQSIEHGDEQMLCFHNGHRSLAVTGAVIDSALTLVVPFCLLIYMNVRILYVVASLTRRGSGTAGRSHGGRAMRPGSRSLTPGRLKARKLTSSLSGSDWGHGTGRQSRRTSQLILQPSSTADSEVFSRKRVSFEDERRISLVLKEDAIRFDKENGNVIAIAQIVVLDDQVKARTHRVRSSIPMCMPQGEPPRPARSALSGPRESSIDDPMKPYAGYPIRRLSVDVPIQYPSSVQSMSQDERVNKYKASSGVHSESRRKQKSVCSHYPTKKWPTGKAIGVKRESSRYHGRIQQHDSLHRERKQTSSSSRRRRRLPGHKKHSPLTRLQYRCFRMVLSVCLVFLCLNVPSHTIRLQSLIQSLLDPDYRPTPLEFQLQQFLQFIYYLNFVVNVFIYSACAKNFRAACFKIPWHVADTMRQICGGVCHVKKVPPDHGLRKCSQEVARENSRHVEICLRDIHLSEILSPNTKPVSPPCLIPGVPLQSKRKVKRSKMILTPPDASSHNSEDTDCIIPISIN</sequence>
<comment type="subcellular location">
    <subcellularLocation>
        <location evidence="1">Cell membrane</location>
        <topology evidence="1">Multi-pass membrane protein</topology>
    </subcellularLocation>
</comment>
<dbReference type="Proteomes" id="UP001283361">
    <property type="component" value="Unassembled WGS sequence"/>
</dbReference>
<evidence type="ECO:0000256" key="1">
    <source>
        <dbReference type="ARBA" id="ARBA00004651"/>
    </source>
</evidence>
<reference evidence="12" key="1">
    <citation type="journal article" date="2023" name="G3 (Bethesda)">
        <title>A reference genome for the long-term kleptoplast-retaining sea slug Elysia crispata morphotype clarki.</title>
        <authorList>
            <person name="Eastman K.E."/>
            <person name="Pendleton A.L."/>
            <person name="Shaikh M.A."/>
            <person name="Suttiyut T."/>
            <person name="Ogas R."/>
            <person name="Tomko P."/>
            <person name="Gavelis G."/>
            <person name="Widhalm J.R."/>
            <person name="Wisecaver J.H."/>
        </authorList>
    </citation>
    <scope>NUCLEOTIDE SEQUENCE</scope>
    <source>
        <strain evidence="12">ECLA1</strain>
    </source>
</reference>
<accession>A0AAE1AET2</accession>
<evidence type="ECO:0000256" key="9">
    <source>
        <dbReference type="SAM" id="MobiDB-lite"/>
    </source>
</evidence>
<feature type="transmembrane region" description="Helical" evidence="10">
    <location>
        <begin position="107"/>
        <end position="128"/>
    </location>
</feature>
<keyword evidence="4 10" id="KW-1133">Transmembrane helix</keyword>
<organism evidence="12 13">
    <name type="scientific">Elysia crispata</name>
    <name type="common">lettuce slug</name>
    <dbReference type="NCBI Taxonomy" id="231223"/>
    <lineage>
        <taxon>Eukaryota</taxon>
        <taxon>Metazoa</taxon>
        <taxon>Spiralia</taxon>
        <taxon>Lophotrochozoa</taxon>
        <taxon>Mollusca</taxon>
        <taxon>Gastropoda</taxon>
        <taxon>Heterobranchia</taxon>
        <taxon>Euthyneura</taxon>
        <taxon>Panpulmonata</taxon>
        <taxon>Sacoglossa</taxon>
        <taxon>Placobranchoidea</taxon>
        <taxon>Plakobranchidae</taxon>
        <taxon>Elysia</taxon>
    </lineage>
</organism>
<feature type="region of interest" description="Disordered" evidence="9">
    <location>
        <begin position="229"/>
        <end position="283"/>
    </location>
</feature>
<evidence type="ECO:0000256" key="7">
    <source>
        <dbReference type="ARBA" id="ARBA00023170"/>
    </source>
</evidence>